<dbReference type="Pfam" id="PF05686">
    <property type="entry name" value="Glyco_transf_90"/>
    <property type="match status" value="1"/>
</dbReference>
<feature type="domain" description="Glycosyl transferase CAP10" evidence="2">
    <location>
        <begin position="80"/>
        <end position="310"/>
    </location>
</feature>
<sequence length="312" mass="36669">MENMNSNVLVFEDGVLTKDIDNDFVWRGFCSSANKNGPIIQYIQSILPPNSLFIIPRSDGNVTRNNKYNEGYHHLYWETDIEPYVKYAKETGRVLLVGVLSMLEYRERDINYIYIPLHDDFFEHGVEYWFPRHQLPPWEQRTDELVWRGGCSGIGEGDSLRIRFAKEIYKYNPNTQVRLGRWWSENKGIPEELFGEHIYHMSMTSQKIYFIVDGNVIASNHMWGFATGAVPFLISNAYCWFSEFLEPYVNYIPIAYDLSDLVEKIEWVKTHDKEAKAIAMGALEITRRVFSAEFHRQYLREQIAKYIPSKET</sequence>
<dbReference type="PANTHER" id="PTHR12203">
    <property type="entry name" value="KDEL LYS-ASP-GLU-LEU CONTAINING - RELATED"/>
    <property type="match status" value="1"/>
</dbReference>
<dbReference type="AlphaFoldDB" id="A0A6C0JXL5"/>
<accession>A0A6C0JXL5</accession>
<evidence type="ECO:0000259" key="2">
    <source>
        <dbReference type="SMART" id="SM00672"/>
    </source>
</evidence>
<organism evidence="3">
    <name type="scientific">viral metagenome</name>
    <dbReference type="NCBI Taxonomy" id="1070528"/>
    <lineage>
        <taxon>unclassified sequences</taxon>
        <taxon>metagenomes</taxon>
        <taxon>organismal metagenomes</taxon>
    </lineage>
</organism>
<protein>
    <recommendedName>
        <fullName evidence="2">Glycosyl transferase CAP10 domain-containing protein</fullName>
    </recommendedName>
</protein>
<proteinExistence type="predicted"/>
<dbReference type="InterPro" id="IPR051091">
    <property type="entry name" value="O-Glucosyltr/Glycosyltrsf_90"/>
</dbReference>
<dbReference type="PANTHER" id="PTHR12203:SF35">
    <property type="entry name" value="PROTEIN O-GLUCOSYLTRANSFERASE 1"/>
    <property type="match status" value="1"/>
</dbReference>
<reference evidence="3" key="1">
    <citation type="journal article" date="2020" name="Nature">
        <title>Giant virus diversity and host interactions through global metagenomics.</title>
        <authorList>
            <person name="Schulz F."/>
            <person name="Roux S."/>
            <person name="Paez-Espino D."/>
            <person name="Jungbluth S."/>
            <person name="Walsh D.A."/>
            <person name="Denef V.J."/>
            <person name="McMahon K.D."/>
            <person name="Konstantinidis K.T."/>
            <person name="Eloe-Fadrosh E.A."/>
            <person name="Kyrpides N.C."/>
            <person name="Woyke T."/>
        </authorList>
    </citation>
    <scope>NUCLEOTIDE SEQUENCE</scope>
    <source>
        <strain evidence="3">GVMAG-S-1101164-67</strain>
    </source>
</reference>
<name>A0A6C0JXL5_9ZZZZ</name>
<dbReference type="EMBL" id="MN740750">
    <property type="protein sequence ID" value="QHU10133.1"/>
    <property type="molecule type" value="Genomic_DNA"/>
</dbReference>
<evidence type="ECO:0000313" key="3">
    <source>
        <dbReference type="EMBL" id="QHU10133.1"/>
    </source>
</evidence>
<dbReference type="InterPro" id="IPR006598">
    <property type="entry name" value="CAP10"/>
</dbReference>
<dbReference type="SMART" id="SM00672">
    <property type="entry name" value="CAP10"/>
    <property type="match status" value="1"/>
</dbReference>
<evidence type="ECO:0000256" key="1">
    <source>
        <dbReference type="ARBA" id="ARBA00022679"/>
    </source>
</evidence>
<keyword evidence="1" id="KW-0808">Transferase</keyword>
<dbReference type="GO" id="GO:0016740">
    <property type="term" value="F:transferase activity"/>
    <property type="evidence" value="ECO:0007669"/>
    <property type="project" value="UniProtKB-KW"/>
</dbReference>